<dbReference type="PANTHER" id="PTHR19918:SF1">
    <property type="entry name" value="FIZZY-RELATED PROTEIN HOMOLOG"/>
    <property type="match status" value="1"/>
</dbReference>
<feature type="region of interest" description="Disordered" evidence="6">
    <location>
        <begin position="1"/>
        <end position="103"/>
    </location>
</feature>
<feature type="region of interest" description="Disordered" evidence="6">
    <location>
        <begin position="125"/>
        <end position="151"/>
    </location>
</feature>
<feature type="compositionally biased region" description="Low complexity" evidence="6">
    <location>
        <begin position="42"/>
        <end position="58"/>
    </location>
</feature>
<evidence type="ECO:0000256" key="5">
    <source>
        <dbReference type="PROSITE-ProRule" id="PRU00221"/>
    </source>
</evidence>
<dbReference type="PROSITE" id="PS50294">
    <property type="entry name" value="WD_REPEATS_REGION"/>
    <property type="match status" value="2"/>
</dbReference>
<dbReference type="InterPro" id="IPR036322">
    <property type="entry name" value="WD40_repeat_dom_sf"/>
</dbReference>
<evidence type="ECO:0000313" key="9">
    <source>
        <dbReference type="Proteomes" id="UP001341245"/>
    </source>
</evidence>
<dbReference type="Pfam" id="PF24807">
    <property type="entry name" value="WD40_CDC20-Fz"/>
    <property type="match status" value="1"/>
</dbReference>
<dbReference type="Gene3D" id="2.130.10.10">
    <property type="entry name" value="YVTN repeat-like/Quinoprotein amine dehydrogenase"/>
    <property type="match status" value="2"/>
</dbReference>
<evidence type="ECO:0000256" key="1">
    <source>
        <dbReference type="ARBA" id="ARBA00006445"/>
    </source>
</evidence>
<dbReference type="Pfam" id="PF00400">
    <property type="entry name" value="WD40"/>
    <property type="match status" value="1"/>
</dbReference>
<feature type="domain" description="CDC20/Fizzy WD40" evidence="7">
    <location>
        <begin position="262"/>
        <end position="476"/>
    </location>
</feature>
<reference evidence="8 9" key="1">
    <citation type="submission" date="2023-11" db="EMBL/GenBank/DDBJ databases">
        <title>Draft genome sequence and annotation of the polyextremotolerant black yeast-like fungus Aureobasidium pullulans NRRL 62042.</title>
        <authorList>
            <person name="Dielentheis-Frenken M.R.E."/>
            <person name="Wibberg D."/>
            <person name="Blank L.M."/>
            <person name="Tiso T."/>
        </authorList>
    </citation>
    <scope>NUCLEOTIDE SEQUENCE [LARGE SCALE GENOMIC DNA]</scope>
    <source>
        <strain evidence="8 9">NRRL 62042</strain>
    </source>
</reference>
<keyword evidence="9" id="KW-1185">Reference proteome</keyword>
<accession>A0ABR0TJC7</accession>
<dbReference type="InterPro" id="IPR001680">
    <property type="entry name" value="WD40_rpt"/>
</dbReference>
<feature type="repeat" description="WD" evidence="5">
    <location>
        <begin position="389"/>
        <end position="421"/>
    </location>
</feature>
<evidence type="ECO:0000259" key="7">
    <source>
        <dbReference type="Pfam" id="PF24807"/>
    </source>
</evidence>
<gene>
    <name evidence="8" type="ORF">QM012_008910</name>
</gene>
<evidence type="ECO:0000256" key="2">
    <source>
        <dbReference type="ARBA" id="ARBA00022574"/>
    </source>
</evidence>
<evidence type="ECO:0000256" key="6">
    <source>
        <dbReference type="SAM" id="MobiDB-lite"/>
    </source>
</evidence>
<feature type="compositionally biased region" description="Basic and acidic residues" evidence="6">
    <location>
        <begin position="83"/>
        <end position="96"/>
    </location>
</feature>
<dbReference type="InterPro" id="IPR033010">
    <property type="entry name" value="Cdc20/Fizzy"/>
</dbReference>
<organism evidence="8 9">
    <name type="scientific">Aureobasidium pullulans</name>
    <name type="common">Black yeast</name>
    <name type="synonym">Pullularia pullulans</name>
    <dbReference type="NCBI Taxonomy" id="5580"/>
    <lineage>
        <taxon>Eukaryota</taxon>
        <taxon>Fungi</taxon>
        <taxon>Dikarya</taxon>
        <taxon>Ascomycota</taxon>
        <taxon>Pezizomycotina</taxon>
        <taxon>Dothideomycetes</taxon>
        <taxon>Dothideomycetidae</taxon>
        <taxon>Dothideales</taxon>
        <taxon>Saccotheciaceae</taxon>
        <taxon>Aureobasidium</taxon>
    </lineage>
</organism>
<comment type="caution">
    <text evidence="8">The sequence shown here is derived from an EMBL/GenBank/DDBJ whole genome shotgun (WGS) entry which is preliminary data.</text>
</comment>
<keyword evidence="4" id="KW-0131">Cell cycle</keyword>
<sequence>MRSARLEAKFGAKSDSDHVHTPKLPSPPGTKTPPTVPHTRARAPNNDNDNTANQRNATSTNSRKTSEAVDPDALSKALQQFEEASRNREHTPGESPKRKRQRVYTDRFIPNRAGQDLHAGYNLLHDQGSPATPHRAIKKPPANELHVQKTDEANRTYSSILRSEMFNDEIPQSIPQHDKSLTPPANFNLTPSTPHKNLFSYKSTQPTPSLTPRSHSRTERGPNINARSDMYSLSPVKYSSQSMLLSPRKTPRAVSKVPYKVLDAPELADDFYLNLVDWGSSGILAVGLGDSVYLWNSESGKVEQLCKLTADTVTSVGWIQRGSHLAVGTGRGHVLIFDTVTQRRLRTMIGHSARVSSLAWNAHILSTGSRDRTILHRDVRSPQQYLTKLVGHKQEVCGLRWNSDTNQLASGGNDNKVFIWDGLGDRWLHRWGEQEGGHKAAVKAIAWSPHQRGLLASGGGTADRCIKFWNTISTAQHSANAALTSANSTHAHLDLTSSSLSALPHHASTDPMNSTPQNPHLLRTHDTGSQVCNLLFSTLTSELVSTHGFSQHAINIWKYPSMSQVVSLTGHTYRVLYLSMSPDGSVIVTGAGDETLRFWDAFGGVGKANRNENSVAGKGSLVKEWNVIR</sequence>
<dbReference type="SMART" id="SM00320">
    <property type="entry name" value="WD40"/>
    <property type="match status" value="6"/>
</dbReference>
<dbReference type="PANTHER" id="PTHR19918">
    <property type="entry name" value="CELL DIVISION CYCLE 20 CDC20 FIZZY -RELATED"/>
    <property type="match status" value="1"/>
</dbReference>
<feature type="compositionally biased region" description="Polar residues" evidence="6">
    <location>
        <begin position="183"/>
        <end position="213"/>
    </location>
</feature>
<dbReference type="PROSITE" id="PS50082">
    <property type="entry name" value="WD_REPEATS_2"/>
    <property type="match status" value="2"/>
</dbReference>
<dbReference type="EMBL" id="JASGXD010000008">
    <property type="protein sequence ID" value="KAK6004060.1"/>
    <property type="molecule type" value="Genomic_DNA"/>
</dbReference>
<dbReference type="InterPro" id="IPR015943">
    <property type="entry name" value="WD40/YVTN_repeat-like_dom_sf"/>
</dbReference>
<feature type="compositionally biased region" description="Pro residues" evidence="6">
    <location>
        <begin position="24"/>
        <end position="36"/>
    </location>
</feature>
<keyword evidence="2 5" id="KW-0853">WD repeat</keyword>
<feature type="compositionally biased region" description="Basic and acidic residues" evidence="6">
    <location>
        <begin position="1"/>
        <end position="20"/>
    </location>
</feature>
<dbReference type="Proteomes" id="UP001341245">
    <property type="component" value="Unassembled WGS sequence"/>
</dbReference>
<name>A0ABR0TJC7_AURPU</name>
<evidence type="ECO:0000256" key="3">
    <source>
        <dbReference type="ARBA" id="ARBA00022737"/>
    </source>
</evidence>
<proteinExistence type="inferred from homology"/>
<dbReference type="InterPro" id="IPR056150">
    <property type="entry name" value="WD40_CDC20-Fz"/>
</dbReference>
<keyword evidence="3" id="KW-0677">Repeat</keyword>
<evidence type="ECO:0000256" key="4">
    <source>
        <dbReference type="ARBA" id="ARBA00023306"/>
    </source>
</evidence>
<feature type="repeat" description="WD" evidence="5">
    <location>
        <begin position="568"/>
        <end position="600"/>
    </location>
</feature>
<protein>
    <recommendedName>
        <fullName evidence="7">CDC20/Fizzy WD40 domain-containing protein</fullName>
    </recommendedName>
</protein>
<dbReference type="SUPFAM" id="SSF50978">
    <property type="entry name" value="WD40 repeat-like"/>
    <property type="match status" value="1"/>
</dbReference>
<feature type="region of interest" description="Disordered" evidence="6">
    <location>
        <begin position="173"/>
        <end position="231"/>
    </location>
</feature>
<comment type="similarity">
    <text evidence="1">Belongs to the WD repeat CDC20/Fizzy family.</text>
</comment>
<evidence type="ECO:0000313" key="8">
    <source>
        <dbReference type="EMBL" id="KAK6004060.1"/>
    </source>
</evidence>